<name>A0A9D4RXJ2_DREPO</name>
<comment type="caution">
    <text evidence="1">The sequence shown here is derived from an EMBL/GenBank/DDBJ whole genome shotgun (WGS) entry which is preliminary data.</text>
</comment>
<proteinExistence type="predicted"/>
<organism evidence="1 2">
    <name type="scientific">Dreissena polymorpha</name>
    <name type="common">Zebra mussel</name>
    <name type="synonym">Mytilus polymorpha</name>
    <dbReference type="NCBI Taxonomy" id="45954"/>
    <lineage>
        <taxon>Eukaryota</taxon>
        <taxon>Metazoa</taxon>
        <taxon>Spiralia</taxon>
        <taxon>Lophotrochozoa</taxon>
        <taxon>Mollusca</taxon>
        <taxon>Bivalvia</taxon>
        <taxon>Autobranchia</taxon>
        <taxon>Heteroconchia</taxon>
        <taxon>Euheterodonta</taxon>
        <taxon>Imparidentia</taxon>
        <taxon>Neoheterodontei</taxon>
        <taxon>Myida</taxon>
        <taxon>Dreissenoidea</taxon>
        <taxon>Dreissenidae</taxon>
        <taxon>Dreissena</taxon>
    </lineage>
</organism>
<accession>A0A9D4RXJ2</accession>
<reference evidence="1" key="1">
    <citation type="journal article" date="2019" name="bioRxiv">
        <title>The Genome of the Zebra Mussel, Dreissena polymorpha: A Resource for Invasive Species Research.</title>
        <authorList>
            <person name="McCartney M.A."/>
            <person name="Auch B."/>
            <person name="Kono T."/>
            <person name="Mallez S."/>
            <person name="Zhang Y."/>
            <person name="Obille A."/>
            <person name="Becker A."/>
            <person name="Abrahante J.E."/>
            <person name="Garbe J."/>
            <person name="Badalamenti J.P."/>
            <person name="Herman A."/>
            <person name="Mangelson H."/>
            <person name="Liachko I."/>
            <person name="Sullivan S."/>
            <person name="Sone E.D."/>
            <person name="Koren S."/>
            <person name="Silverstein K.A.T."/>
            <person name="Beckman K.B."/>
            <person name="Gohl D.M."/>
        </authorList>
    </citation>
    <scope>NUCLEOTIDE SEQUENCE</scope>
    <source>
        <strain evidence="1">Duluth1</strain>
        <tissue evidence="1">Whole animal</tissue>
    </source>
</reference>
<dbReference type="AlphaFoldDB" id="A0A9D4RXJ2"/>
<dbReference type="Proteomes" id="UP000828390">
    <property type="component" value="Unassembled WGS sequence"/>
</dbReference>
<gene>
    <name evidence="1" type="ORF">DPMN_006604</name>
</gene>
<protein>
    <submittedName>
        <fullName evidence="1">Uncharacterized protein</fullName>
    </submittedName>
</protein>
<sequence>MSYLLGWQVRHYELLVGGGQCGTMSYLLGRQCGTMSYLLGAAVRHYELLVGGNSAAL</sequence>
<dbReference type="EMBL" id="JAIWYP010000001">
    <property type="protein sequence ID" value="KAH3882660.1"/>
    <property type="molecule type" value="Genomic_DNA"/>
</dbReference>
<evidence type="ECO:0000313" key="1">
    <source>
        <dbReference type="EMBL" id="KAH3882660.1"/>
    </source>
</evidence>
<reference evidence="1" key="2">
    <citation type="submission" date="2020-11" db="EMBL/GenBank/DDBJ databases">
        <authorList>
            <person name="McCartney M.A."/>
            <person name="Auch B."/>
            <person name="Kono T."/>
            <person name="Mallez S."/>
            <person name="Becker A."/>
            <person name="Gohl D.M."/>
            <person name="Silverstein K.A.T."/>
            <person name="Koren S."/>
            <person name="Bechman K.B."/>
            <person name="Herman A."/>
            <person name="Abrahante J.E."/>
            <person name="Garbe J."/>
        </authorList>
    </citation>
    <scope>NUCLEOTIDE SEQUENCE</scope>
    <source>
        <strain evidence="1">Duluth1</strain>
        <tissue evidence="1">Whole animal</tissue>
    </source>
</reference>
<keyword evidence="2" id="KW-1185">Reference proteome</keyword>
<evidence type="ECO:0000313" key="2">
    <source>
        <dbReference type="Proteomes" id="UP000828390"/>
    </source>
</evidence>